<dbReference type="InterPro" id="IPR000467">
    <property type="entry name" value="G_patch_dom"/>
</dbReference>
<dbReference type="EMBL" id="UZAE01005660">
    <property type="protein sequence ID" value="VDO01777.1"/>
    <property type="molecule type" value="Genomic_DNA"/>
</dbReference>
<feature type="compositionally biased region" description="Polar residues" evidence="2">
    <location>
        <begin position="127"/>
        <end position="138"/>
    </location>
</feature>
<dbReference type="InterPro" id="IPR050656">
    <property type="entry name" value="PINX1"/>
</dbReference>
<sequence>MADFPSSFAKRQLEKFGWSSGSGLGKNNNGIAEPIKVKKKFSRLGLGATYDLSKNEDDFFDNLYNKAAKGPKDNSPDKSTGSLTVTYDSSKLKRQQKVAFQLRTVLNGAKDTDAEQKEKNRRKRQKTPTPNTGTSDSSNNEEEQFPNKKSNKRKRKSKDFLPHSFSDSSLLDFGKLSRKPTLGSGKLARAAEFI</sequence>
<dbReference type="WBParaSite" id="HNAJ_0000592101-mRNA-1">
    <property type="protein sequence ID" value="HNAJ_0000592101-mRNA-1"/>
    <property type="gene ID" value="HNAJ_0000592101"/>
</dbReference>
<evidence type="ECO:0000256" key="1">
    <source>
        <dbReference type="ARBA" id="ARBA00040365"/>
    </source>
</evidence>
<dbReference type="STRING" id="102285.A0A0R3TFT0"/>
<gene>
    <name evidence="4" type="ORF">HNAJ_LOCUS5917</name>
</gene>
<evidence type="ECO:0000256" key="2">
    <source>
        <dbReference type="SAM" id="MobiDB-lite"/>
    </source>
</evidence>
<proteinExistence type="predicted"/>
<accession>A0A0R3TFT0</accession>
<reference evidence="4 5" key="2">
    <citation type="submission" date="2018-11" db="EMBL/GenBank/DDBJ databases">
        <authorList>
            <consortium name="Pathogen Informatics"/>
        </authorList>
    </citation>
    <scope>NUCLEOTIDE SEQUENCE [LARGE SCALE GENOMIC DNA]</scope>
</reference>
<feature type="domain" description="G-patch" evidence="3">
    <location>
        <begin position="5"/>
        <end position="51"/>
    </location>
</feature>
<evidence type="ECO:0000313" key="4">
    <source>
        <dbReference type="EMBL" id="VDO01777.1"/>
    </source>
</evidence>
<dbReference type="AlphaFoldDB" id="A0A0R3TFT0"/>
<feature type="region of interest" description="Disordered" evidence="2">
    <location>
        <begin position="109"/>
        <end position="194"/>
    </location>
</feature>
<dbReference type="SMART" id="SM00443">
    <property type="entry name" value="G_patch"/>
    <property type="match status" value="1"/>
</dbReference>
<evidence type="ECO:0000313" key="6">
    <source>
        <dbReference type="WBParaSite" id="HNAJ_0000592101-mRNA-1"/>
    </source>
</evidence>
<evidence type="ECO:0000259" key="3">
    <source>
        <dbReference type="PROSITE" id="PS50174"/>
    </source>
</evidence>
<dbReference type="GO" id="GO:0005730">
    <property type="term" value="C:nucleolus"/>
    <property type="evidence" value="ECO:0007669"/>
    <property type="project" value="TreeGrafter"/>
</dbReference>
<dbReference type="PANTHER" id="PTHR23149:SF9">
    <property type="entry name" value="G PATCH DOMAIN-CONTAINING PROTEIN 4"/>
    <property type="match status" value="1"/>
</dbReference>
<dbReference type="PROSITE" id="PS50174">
    <property type="entry name" value="G_PATCH"/>
    <property type="match status" value="1"/>
</dbReference>
<reference evidence="6" key="1">
    <citation type="submission" date="2017-02" db="UniProtKB">
        <authorList>
            <consortium name="WormBaseParasite"/>
        </authorList>
    </citation>
    <scope>IDENTIFICATION</scope>
</reference>
<dbReference type="OrthoDB" id="6277545at2759"/>
<dbReference type="PANTHER" id="PTHR23149">
    <property type="entry name" value="G PATCH DOMAIN CONTAINING PROTEIN"/>
    <property type="match status" value="1"/>
</dbReference>
<organism evidence="6">
    <name type="scientific">Rodentolepis nana</name>
    <name type="common">Dwarf tapeworm</name>
    <name type="synonym">Hymenolepis nana</name>
    <dbReference type="NCBI Taxonomy" id="102285"/>
    <lineage>
        <taxon>Eukaryota</taxon>
        <taxon>Metazoa</taxon>
        <taxon>Spiralia</taxon>
        <taxon>Lophotrochozoa</taxon>
        <taxon>Platyhelminthes</taxon>
        <taxon>Cestoda</taxon>
        <taxon>Eucestoda</taxon>
        <taxon>Cyclophyllidea</taxon>
        <taxon>Hymenolepididae</taxon>
        <taxon>Rodentolepis</taxon>
    </lineage>
</organism>
<dbReference type="Proteomes" id="UP000278807">
    <property type="component" value="Unassembled WGS sequence"/>
</dbReference>
<dbReference type="Pfam" id="PF01585">
    <property type="entry name" value="G-patch"/>
    <property type="match status" value="1"/>
</dbReference>
<evidence type="ECO:0000313" key="5">
    <source>
        <dbReference type="Proteomes" id="UP000278807"/>
    </source>
</evidence>
<keyword evidence="5" id="KW-1185">Reference proteome</keyword>
<name>A0A0R3TFT0_RODNA</name>
<dbReference type="GO" id="GO:0003676">
    <property type="term" value="F:nucleic acid binding"/>
    <property type="evidence" value="ECO:0007669"/>
    <property type="project" value="InterPro"/>
</dbReference>
<protein>
    <recommendedName>
        <fullName evidence="1">G patch domain-containing protein 4</fullName>
    </recommendedName>
</protein>